<dbReference type="Pfam" id="PF03330">
    <property type="entry name" value="DPBB_1"/>
    <property type="match status" value="1"/>
</dbReference>
<dbReference type="InterPro" id="IPR009009">
    <property type="entry name" value="RlpA-like_DPBB"/>
</dbReference>
<keyword evidence="1" id="KW-0732">Signal</keyword>
<evidence type="ECO:0000259" key="2">
    <source>
        <dbReference type="PROSITE" id="PS50842"/>
    </source>
</evidence>
<dbReference type="Gene3D" id="2.40.40.10">
    <property type="entry name" value="RlpA-like domain"/>
    <property type="match status" value="1"/>
</dbReference>
<dbReference type="PANTHER" id="PTHR47480">
    <property type="entry name" value="EG45-LIKE DOMAIN CONTAINING PROTEIN"/>
    <property type="match status" value="1"/>
</dbReference>
<accession>A0AAQ3KK11</accession>
<evidence type="ECO:0000256" key="1">
    <source>
        <dbReference type="SAM" id="SignalP"/>
    </source>
</evidence>
<proteinExistence type="predicted"/>
<dbReference type="InterPro" id="IPR036908">
    <property type="entry name" value="RlpA-like_sf"/>
</dbReference>
<dbReference type="PROSITE" id="PS50842">
    <property type="entry name" value="EXPANSIN_EG45"/>
    <property type="match status" value="1"/>
</dbReference>
<organism evidence="3 4">
    <name type="scientific">Canna indica</name>
    <name type="common">Indian-shot</name>
    <dbReference type="NCBI Taxonomy" id="4628"/>
    <lineage>
        <taxon>Eukaryota</taxon>
        <taxon>Viridiplantae</taxon>
        <taxon>Streptophyta</taxon>
        <taxon>Embryophyta</taxon>
        <taxon>Tracheophyta</taxon>
        <taxon>Spermatophyta</taxon>
        <taxon>Magnoliopsida</taxon>
        <taxon>Liliopsida</taxon>
        <taxon>Zingiberales</taxon>
        <taxon>Cannaceae</taxon>
        <taxon>Canna</taxon>
    </lineage>
</organism>
<evidence type="ECO:0000313" key="3">
    <source>
        <dbReference type="EMBL" id="WOL09215.1"/>
    </source>
</evidence>
<feature type="chain" id="PRO_5043016193" evidence="1">
    <location>
        <begin position="27"/>
        <end position="167"/>
    </location>
</feature>
<name>A0AAQ3KK11_9LILI</name>
<keyword evidence="4" id="KW-1185">Reference proteome</keyword>
<dbReference type="EMBL" id="CP136894">
    <property type="protein sequence ID" value="WOL09215.1"/>
    <property type="molecule type" value="Genomic_DNA"/>
</dbReference>
<reference evidence="3 4" key="1">
    <citation type="submission" date="2023-10" db="EMBL/GenBank/DDBJ databases">
        <title>Chromosome-scale genome assembly provides insights into flower coloration mechanisms of Canna indica.</title>
        <authorList>
            <person name="Li C."/>
        </authorList>
    </citation>
    <scope>NUCLEOTIDE SEQUENCE [LARGE SCALE GENOMIC DNA]</scope>
    <source>
        <tissue evidence="3">Flower</tissue>
    </source>
</reference>
<dbReference type="Proteomes" id="UP001327560">
    <property type="component" value="Chromosome 5"/>
</dbReference>
<dbReference type="InterPro" id="IPR007112">
    <property type="entry name" value="Expansin/allergen_DPBB_dom"/>
</dbReference>
<feature type="signal peptide" evidence="1">
    <location>
        <begin position="1"/>
        <end position="26"/>
    </location>
</feature>
<feature type="domain" description="Expansin-like EG45" evidence="2">
    <location>
        <begin position="74"/>
        <end position="167"/>
    </location>
</feature>
<dbReference type="CDD" id="cd22269">
    <property type="entry name" value="DPBB_EG45-like"/>
    <property type="match status" value="1"/>
</dbReference>
<protein>
    <submittedName>
        <fullName evidence="3">EG45-like domain containing protein</fullName>
    </submittedName>
</protein>
<gene>
    <name evidence="3" type="ORF">Cni_G17968</name>
</gene>
<dbReference type="PANTHER" id="PTHR47480:SF5">
    <property type="entry name" value="EG45-LIKE DOMAIN CONTAINING PROTEIN"/>
    <property type="match status" value="1"/>
</dbReference>
<sequence>MARKVFDEMLVVAVLLCFFGLGEVCGDVGTATSYDPPYIRERLISCSILFDFWKQVNACDLMYVFFFFDFYFSATKCPGYDQDRLPGNGLFVAAGDGIWDNGAACGRKYQLRCLSGVGRPCKDGSIVVEVVDFCRVRPCPSTLVLSNRAFDAVSKIPHARINVEFAQ</sequence>
<dbReference type="AlphaFoldDB" id="A0AAQ3KK11"/>
<evidence type="ECO:0000313" key="4">
    <source>
        <dbReference type="Proteomes" id="UP001327560"/>
    </source>
</evidence>
<dbReference type="SUPFAM" id="SSF50685">
    <property type="entry name" value="Barwin-like endoglucanases"/>
    <property type="match status" value="1"/>
</dbReference>